<dbReference type="InterPro" id="IPR003594">
    <property type="entry name" value="HATPase_dom"/>
</dbReference>
<evidence type="ECO:0000256" key="8">
    <source>
        <dbReference type="ARBA" id="ARBA00022692"/>
    </source>
</evidence>
<evidence type="ECO:0000259" key="16">
    <source>
        <dbReference type="PROSITE" id="PS50112"/>
    </source>
</evidence>
<dbReference type="SUPFAM" id="SSF55874">
    <property type="entry name" value="ATPase domain of HSP90 chaperone/DNA topoisomerase II/histidine kinase"/>
    <property type="match status" value="1"/>
</dbReference>
<comment type="subcellular location">
    <subcellularLocation>
        <location evidence="3">Cell membrane</location>
    </subcellularLocation>
    <subcellularLocation>
        <location evidence="2">Membrane</location>
        <topology evidence="2">Multi-pass membrane protein</topology>
    </subcellularLocation>
</comment>
<dbReference type="Gene3D" id="1.10.287.130">
    <property type="match status" value="1"/>
</dbReference>
<dbReference type="GO" id="GO:0030295">
    <property type="term" value="F:protein kinase activator activity"/>
    <property type="evidence" value="ECO:0007669"/>
    <property type="project" value="TreeGrafter"/>
</dbReference>
<dbReference type="OrthoDB" id="9813151at2"/>
<dbReference type="GO" id="GO:0005886">
    <property type="term" value="C:plasma membrane"/>
    <property type="evidence" value="ECO:0007669"/>
    <property type="project" value="UniProtKB-SubCell"/>
</dbReference>
<name>A0A1H7PJ11_9SPHI</name>
<dbReference type="SUPFAM" id="SSF47384">
    <property type="entry name" value="Homodimeric domain of signal transducing histidine kinase"/>
    <property type="match status" value="1"/>
</dbReference>
<evidence type="ECO:0000259" key="17">
    <source>
        <dbReference type="PROSITE" id="PS50113"/>
    </source>
</evidence>
<dbReference type="SMART" id="SM00388">
    <property type="entry name" value="HisKA"/>
    <property type="match status" value="1"/>
</dbReference>
<dbReference type="GO" id="GO:0000156">
    <property type="term" value="F:phosphorelay response regulator activity"/>
    <property type="evidence" value="ECO:0007669"/>
    <property type="project" value="TreeGrafter"/>
</dbReference>
<dbReference type="InterPro" id="IPR005467">
    <property type="entry name" value="His_kinase_dom"/>
</dbReference>
<dbReference type="InterPro" id="IPR000700">
    <property type="entry name" value="PAS-assoc_C"/>
</dbReference>
<keyword evidence="11" id="KW-0067">ATP-binding</keyword>
<feature type="domain" description="Histidine kinase" evidence="15">
    <location>
        <begin position="149"/>
        <end position="365"/>
    </location>
</feature>
<keyword evidence="19" id="KW-1185">Reference proteome</keyword>
<dbReference type="STRING" id="332977.SAMN05421740_104381"/>
<proteinExistence type="predicted"/>
<dbReference type="NCBIfam" id="TIGR00229">
    <property type="entry name" value="sensory_box"/>
    <property type="match status" value="1"/>
</dbReference>
<dbReference type="Pfam" id="PF02518">
    <property type="entry name" value="HATPase_c"/>
    <property type="match status" value="1"/>
</dbReference>
<dbReference type="Proteomes" id="UP000198916">
    <property type="component" value="Unassembled WGS sequence"/>
</dbReference>
<dbReference type="InterPro" id="IPR003661">
    <property type="entry name" value="HisK_dim/P_dom"/>
</dbReference>
<keyword evidence="12" id="KW-1133">Transmembrane helix</keyword>
<dbReference type="AlphaFoldDB" id="A0A1H7PJ11"/>
<dbReference type="CDD" id="cd00130">
    <property type="entry name" value="PAS"/>
    <property type="match status" value="1"/>
</dbReference>
<evidence type="ECO:0000256" key="10">
    <source>
        <dbReference type="ARBA" id="ARBA00022777"/>
    </source>
</evidence>
<dbReference type="InterPro" id="IPR036097">
    <property type="entry name" value="HisK_dim/P_sf"/>
</dbReference>
<dbReference type="InterPro" id="IPR035965">
    <property type="entry name" value="PAS-like_dom_sf"/>
</dbReference>
<dbReference type="SUPFAM" id="SSF55785">
    <property type="entry name" value="PYP-like sensor domain (PAS domain)"/>
    <property type="match status" value="1"/>
</dbReference>
<dbReference type="GO" id="GO:0005524">
    <property type="term" value="F:ATP binding"/>
    <property type="evidence" value="ECO:0007669"/>
    <property type="project" value="UniProtKB-KW"/>
</dbReference>
<dbReference type="Pfam" id="PF00512">
    <property type="entry name" value="HisKA"/>
    <property type="match status" value="1"/>
</dbReference>
<evidence type="ECO:0000313" key="18">
    <source>
        <dbReference type="EMBL" id="SEL35275.1"/>
    </source>
</evidence>
<dbReference type="SMART" id="SM00387">
    <property type="entry name" value="HATPase_c"/>
    <property type="match status" value="1"/>
</dbReference>
<evidence type="ECO:0000256" key="7">
    <source>
        <dbReference type="ARBA" id="ARBA00022679"/>
    </source>
</evidence>
<dbReference type="Pfam" id="PF00989">
    <property type="entry name" value="PAS"/>
    <property type="match status" value="1"/>
</dbReference>
<gene>
    <name evidence="18" type="ORF">SAMN05421740_104381</name>
</gene>
<evidence type="ECO:0000256" key="13">
    <source>
        <dbReference type="ARBA" id="ARBA00023012"/>
    </source>
</evidence>
<evidence type="ECO:0000256" key="11">
    <source>
        <dbReference type="ARBA" id="ARBA00022840"/>
    </source>
</evidence>
<evidence type="ECO:0000256" key="9">
    <source>
        <dbReference type="ARBA" id="ARBA00022741"/>
    </source>
</evidence>
<keyword evidence="13" id="KW-0902">Two-component regulatory system</keyword>
<dbReference type="EMBL" id="FNZR01000004">
    <property type="protein sequence ID" value="SEL35275.1"/>
    <property type="molecule type" value="Genomic_DNA"/>
</dbReference>
<dbReference type="PROSITE" id="PS50112">
    <property type="entry name" value="PAS"/>
    <property type="match status" value="1"/>
</dbReference>
<evidence type="ECO:0000256" key="5">
    <source>
        <dbReference type="ARBA" id="ARBA00022475"/>
    </source>
</evidence>
<dbReference type="PROSITE" id="PS50109">
    <property type="entry name" value="HIS_KIN"/>
    <property type="match status" value="1"/>
</dbReference>
<dbReference type="CDD" id="cd00082">
    <property type="entry name" value="HisKA"/>
    <property type="match status" value="1"/>
</dbReference>
<feature type="domain" description="PAS" evidence="16">
    <location>
        <begin position="20"/>
        <end position="90"/>
    </location>
</feature>
<dbReference type="GO" id="GO:0007234">
    <property type="term" value="P:osmosensory signaling via phosphorelay pathway"/>
    <property type="evidence" value="ECO:0007669"/>
    <property type="project" value="TreeGrafter"/>
</dbReference>
<comment type="catalytic activity">
    <reaction evidence="1">
        <text>ATP + protein L-histidine = ADP + protein N-phospho-L-histidine.</text>
        <dbReference type="EC" id="2.7.13.3"/>
    </reaction>
</comment>
<keyword evidence="7" id="KW-0808">Transferase</keyword>
<evidence type="ECO:0000259" key="15">
    <source>
        <dbReference type="PROSITE" id="PS50109"/>
    </source>
</evidence>
<keyword evidence="9" id="KW-0547">Nucleotide-binding</keyword>
<dbReference type="EC" id="2.7.13.3" evidence="4"/>
<dbReference type="InterPro" id="IPR036890">
    <property type="entry name" value="HATPase_C_sf"/>
</dbReference>
<protein>
    <recommendedName>
        <fullName evidence="4">histidine kinase</fullName>
        <ecNumber evidence="4">2.7.13.3</ecNumber>
    </recommendedName>
</protein>
<sequence length="372" mass="41052">MKNKNTAIADDRNGQDEQVAKYYLAAIVESSQDSIVTIDLNRVITTWNKAAENLYGYKANEVIGKSLEAVMLPKDIVELIENVDKIRNEVSVPIYETVRLHKNGKQADLQIALSPVRDATGAVIGISTIARDVTAAKLHEQLKDEFIAVASHELKTPVTSIKAYAELLVQKFSNAPDGTSFSMMTKLNRQIDRLIELIKTLLDTTKLSAGEVLLQMERFDLDALIEEQIEYLQRASPEHQIIFNGIKPHPVVADRKLIGQVITNLVSNGIKYSPKGGRILVSFMQTDEGTRVDVQDFGVGIPEGLNHKIFERYFRVNAPLTSKTQGIGLGLYITAQIVRQHGGSISVDSEEGIGSTFSFTIPDISVNESASE</sequence>
<keyword evidence="10" id="KW-0418">Kinase</keyword>
<accession>A0A1H7PJ11</accession>
<dbReference type="Gene3D" id="3.30.565.10">
    <property type="entry name" value="Histidine kinase-like ATPase, C-terminal domain"/>
    <property type="match status" value="1"/>
</dbReference>
<dbReference type="GO" id="GO:0000155">
    <property type="term" value="F:phosphorelay sensor kinase activity"/>
    <property type="evidence" value="ECO:0007669"/>
    <property type="project" value="InterPro"/>
</dbReference>
<dbReference type="RefSeq" id="WP_090605989.1">
    <property type="nucleotide sequence ID" value="NZ_FNZR01000004.1"/>
</dbReference>
<evidence type="ECO:0000256" key="2">
    <source>
        <dbReference type="ARBA" id="ARBA00004141"/>
    </source>
</evidence>
<dbReference type="PROSITE" id="PS50113">
    <property type="entry name" value="PAC"/>
    <property type="match status" value="1"/>
</dbReference>
<dbReference type="GO" id="GO:0006355">
    <property type="term" value="P:regulation of DNA-templated transcription"/>
    <property type="evidence" value="ECO:0007669"/>
    <property type="project" value="InterPro"/>
</dbReference>
<keyword evidence="5" id="KW-1003">Cell membrane</keyword>
<dbReference type="PANTHER" id="PTHR42878">
    <property type="entry name" value="TWO-COMPONENT HISTIDINE KINASE"/>
    <property type="match status" value="1"/>
</dbReference>
<dbReference type="PANTHER" id="PTHR42878:SF7">
    <property type="entry name" value="SENSOR HISTIDINE KINASE GLRK"/>
    <property type="match status" value="1"/>
</dbReference>
<keyword evidence="14" id="KW-0472">Membrane</keyword>
<dbReference type="InterPro" id="IPR013767">
    <property type="entry name" value="PAS_fold"/>
</dbReference>
<dbReference type="SMART" id="SM00091">
    <property type="entry name" value="PAS"/>
    <property type="match status" value="1"/>
</dbReference>
<dbReference type="Gene3D" id="3.30.450.20">
    <property type="entry name" value="PAS domain"/>
    <property type="match status" value="1"/>
</dbReference>
<keyword evidence="8" id="KW-0812">Transmembrane</keyword>
<evidence type="ECO:0000256" key="1">
    <source>
        <dbReference type="ARBA" id="ARBA00000085"/>
    </source>
</evidence>
<keyword evidence="6" id="KW-0597">Phosphoprotein</keyword>
<reference evidence="19" key="1">
    <citation type="submission" date="2016-10" db="EMBL/GenBank/DDBJ databases">
        <authorList>
            <person name="Varghese N."/>
            <person name="Submissions S."/>
        </authorList>
    </citation>
    <scope>NUCLEOTIDE SEQUENCE [LARGE SCALE GENOMIC DNA]</scope>
    <source>
        <strain evidence="19">Jip14</strain>
    </source>
</reference>
<dbReference type="FunFam" id="3.30.565.10:FF:000023">
    <property type="entry name" value="PAS domain-containing sensor histidine kinase"/>
    <property type="match status" value="1"/>
</dbReference>
<dbReference type="InterPro" id="IPR050351">
    <property type="entry name" value="BphY/WalK/GraS-like"/>
</dbReference>
<evidence type="ECO:0000256" key="6">
    <source>
        <dbReference type="ARBA" id="ARBA00022553"/>
    </source>
</evidence>
<evidence type="ECO:0000256" key="14">
    <source>
        <dbReference type="ARBA" id="ARBA00023136"/>
    </source>
</evidence>
<feature type="domain" description="PAC" evidence="17">
    <location>
        <begin position="88"/>
        <end position="145"/>
    </location>
</feature>
<dbReference type="InterPro" id="IPR000014">
    <property type="entry name" value="PAS"/>
</dbReference>
<organism evidence="18 19">
    <name type="scientific">Parapedobacter koreensis</name>
    <dbReference type="NCBI Taxonomy" id="332977"/>
    <lineage>
        <taxon>Bacteria</taxon>
        <taxon>Pseudomonadati</taxon>
        <taxon>Bacteroidota</taxon>
        <taxon>Sphingobacteriia</taxon>
        <taxon>Sphingobacteriales</taxon>
        <taxon>Sphingobacteriaceae</taxon>
        <taxon>Parapedobacter</taxon>
    </lineage>
</organism>
<dbReference type="InterPro" id="IPR004358">
    <property type="entry name" value="Sig_transdc_His_kin-like_C"/>
</dbReference>
<evidence type="ECO:0000256" key="12">
    <source>
        <dbReference type="ARBA" id="ARBA00022989"/>
    </source>
</evidence>
<dbReference type="PRINTS" id="PR00344">
    <property type="entry name" value="BCTRLSENSOR"/>
</dbReference>
<evidence type="ECO:0000256" key="4">
    <source>
        <dbReference type="ARBA" id="ARBA00012438"/>
    </source>
</evidence>
<evidence type="ECO:0000313" key="19">
    <source>
        <dbReference type="Proteomes" id="UP000198916"/>
    </source>
</evidence>
<dbReference type="CDD" id="cd00075">
    <property type="entry name" value="HATPase"/>
    <property type="match status" value="1"/>
</dbReference>
<evidence type="ECO:0000256" key="3">
    <source>
        <dbReference type="ARBA" id="ARBA00004236"/>
    </source>
</evidence>